<proteinExistence type="predicted"/>
<name>A0ABR8FN65_9NOSO</name>
<evidence type="ECO:0000259" key="1">
    <source>
        <dbReference type="Pfam" id="PF19995"/>
    </source>
</evidence>
<keyword evidence="3" id="KW-1185">Reference proteome</keyword>
<dbReference type="Proteomes" id="UP000603457">
    <property type="component" value="Unassembled WGS sequence"/>
</dbReference>
<reference evidence="2 3" key="1">
    <citation type="journal article" date="2020" name="ISME J.">
        <title>Comparative genomics reveals insights into cyanobacterial evolution and habitat adaptation.</title>
        <authorList>
            <person name="Chen M.Y."/>
            <person name="Teng W.K."/>
            <person name="Zhao L."/>
            <person name="Hu C.X."/>
            <person name="Zhou Y.K."/>
            <person name="Han B.P."/>
            <person name="Song L.R."/>
            <person name="Shu W.S."/>
        </authorList>
    </citation>
    <scope>NUCLEOTIDE SEQUENCE [LARGE SCALE GENOMIC DNA]</scope>
    <source>
        <strain evidence="2 3">FACHB-130</strain>
    </source>
</reference>
<gene>
    <name evidence="2" type="ORF">H6G74_00645</name>
</gene>
<organism evidence="2 3">
    <name type="scientific">Nostoc spongiaeforme FACHB-130</name>
    <dbReference type="NCBI Taxonomy" id="1357510"/>
    <lineage>
        <taxon>Bacteria</taxon>
        <taxon>Bacillati</taxon>
        <taxon>Cyanobacteriota</taxon>
        <taxon>Cyanophyceae</taxon>
        <taxon>Nostocales</taxon>
        <taxon>Nostocaceae</taxon>
        <taxon>Nostoc</taxon>
    </lineage>
</organism>
<feature type="domain" description="Inactive STAND" evidence="1">
    <location>
        <begin position="4"/>
        <end position="148"/>
    </location>
</feature>
<evidence type="ECO:0000313" key="2">
    <source>
        <dbReference type="EMBL" id="MBD2592837.1"/>
    </source>
</evidence>
<dbReference type="RefSeq" id="WP_190965835.1">
    <property type="nucleotide sequence ID" value="NZ_JACJTB010000001.1"/>
</dbReference>
<protein>
    <recommendedName>
        <fullName evidence="1">Inactive STAND domain-containing protein</fullName>
    </recommendedName>
</protein>
<accession>A0ABR8FN65</accession>
<sequence>MPEFTKQENLFREFVERHQIGACLIHGEPEHGQRWLLNRLLGLVPNGRTESVIYRLNLLVATRSSSIDALWRELGKAVGAARLATCDEIAQKVGNLWKSQTVILIFQNLDQLPEDYFNEFICKFWQPLTSIACNSQANVRNYRLLAFLMDLSGCVDSWGITWAETIDLNWKPHTPLKLPKITKLSHNELSYWLEKSQHPLPEKLTAEIDKIALDILNNSDDGKPEAVLDYICELCDCNWYEWERVWLKH</sequence>
<dbReference type="InterPro" id="IPR045475">
    <property type="entry name" value="iSTAND"/>
</dbReference>
<dbReference type="EMBL" id="JACJTB010000001">
    <property type="protein sequence ID" value="MBD2592837.1"/>
    <property type="molecule type" value="Genomic_DNA"/>
</dbReference>
<evidence type="ECO:0000313" key="3">
    <source>
        <dbReference type="Proteomes" id="UP000603457"/>
    </source>
</evidence>
<dbReference type="Pfam" id="PF19995">
    <property type="entry name" value="iSTAND"/>
    <property type="match status" value="1"/>
</dbReference>
<comment type="caution">
    <text evidence="2">The sequence shown here is derived from an EMBL/GenBank/DDBJ whole genome shotgun (WGS) entry which is preliminary data.</text>
</comment>